<dbReference type="Proteomes" id="UP001528672">
    <property type="component" value="Unassembled WGS sequence"/>
</dbReference>
<name>A0ABT5MG67_9BURK</name>
<dbReference type="PANTHER" id="PTHR33219:SF14">
    <property type="entry name" value="PROTEIN COFACTOR ASSEMBLY OF COMPLEX C SUBUNIT B CCB3, CHLOROPLASTIC-RELATED"/>
    <property type="match status" value="1"/>
</dbReference>
<dbReference type="InterPro" id="IPR003425">
    <property type="entry name" value="CCB3/YggT"/>
</dbReference>
<keyword evidence="2" id="KW-0812">Transmembrane</keyword>
<proteinExistence type="inferred from homology"/>
<sequence length="189" mass="20678">MLYQIASFLLDVLAGLVGGACLLRCYMQRQRVPFGNPIGRLVFALSDWLVMPLRRVVPAVGRWDLSSVLGAFLVELLQYLLLWLLLGMHTSPVSVLVLALFGLLRLTLTGLTGLVIVFSIMSWVQTHSPVYDLLARLCDPLLRPFRRLIPLVGGVDLAPLALLVALNIGLMVLANVQSAVLMGFQGPGF</sequence>
<feature type="transmembrane region" description="Helical" evidence="2">
    <location>
        <begin position="69"/>
        <end position="88"/>
    </location>
</feature>
<feature type="transmembrane region" description="Helical" evidence="2">
    <location>
        <begin position="95"/>
        <end position="124"/>
    </location>
</feature>
<evidence type="ECO:0000256" key="1">
    <source>
        <dbReference type="ARBA" id="ARBA00010894"/>
    </source>
</evidence>
<reference evidence="3 4" key="1">
    <citation type="submission" date="2023-02" db="EMBL/GenBank/DDBJ databases">
        <title>Bacterial whole genome sequence for Curvibacter sp. HBC28.</title>
        <authorList>
            <person name="Le V."/>
            <person name="Ko S.-R."/>
            <person name="Ahn C.-Y."/>
            <person name="Oh H.-M."/>
        </authorList>
    </citation>
    <scope>NUCLEOTIDE SEQUENCE [LARGE SCALE GENOMIC DNA]</scope>
    <source>
        <strain evidence="3 4">HBC28</strain>
    </source>
</reference>
<dbReference type="Pfam" id="PF02325">
    <property type="entry name" value="CCB3_YggT"/>
    <property type="match status" value="2"/>
</dbReference>
<dbReference type="EMBL" id="JAQSIO010000004">
    <property type="protein sequence ID" value="MDD0815548.1"/>
    <property type="molecule type" value="Genomic_DNA"/>
</dbReference>
<keyword evidence="4" id="KW-1185">Reference proteome</keyword>
<keyword evidence="2" id="KW-1133">Transmembrane helix</keyword>
<comment type="caution">
    <text evidence="3">The sequence shown here is derived from an EMBL/GenBank/DDBJ whole genome shotgun (WGS) entry which is preliminary data.</text>
</comment>
<evidence type="ECO:0000313" key="3">
    <source>
        <dbReference type="EMBL" id="MDD0815548.1"/>
    </source>
</evidence>
<accession>A0ABT5MG67</accession>
<comment type="similarity">
    <text evidence="1">Belongs to the YggT family.</text>
</comment>
<feature type="transmembrane region" description="Helical" evidence="2">
    <location>
        <begin position="160"/>
        <end position="184"/>
    </location>
</feature>
<dbReference type="PANTHER" id="PTHR33219">
    <property type="entry name" value="YLMG HOMOLOG PROTEIN 2, CHLOROPLASTIC"/>
    <property type="match status" value="1"/>
</dbReference>
<dbReference type="RefSeq" id="WP_273927238.1">
    <property type="nucleotide sequence ID" value="NZ_JAQSIO010000004.1"/>
</dbReference>
<gene>
    <name evidence="3" type="ORF">PSQ39_13005</name>
</gene>
<feature type="transmembrane region" description="Helical" evidence="2">
    <location>
        <begin position="6"/>
        <end position="26"/>
    </location>
</feature>
<organism evidence="3 4">
    <name type="scientific">Curvibacter microcysteis</name>
    <dbReference type="NCBI Taxonomy" id="3026419"/>
    <lineage>
        <taxon>Bacteria</taxon>
        <taxon>Pseudomonadati</taxon>
        <taxon>Pseudomonadota</taxon>
        <taxon>Betaproteobacteria</taxon>
        <taxon>Burkholderiales</taxon>
        <taxon>Comamonadaceae</taxon>
        <taxon>Curvibacter</taxon>
    </lineage>
</organism>
<keyword evidence="2" id="KW-0472">Membrane</keyword>
<protein>
    <submittedName>
        <fullName evidence="3">YggT family protein</fullName>
    </submittedName>
</protein>
<evidence type="ECO:0000256" key="2">
    <source>
        <dbReference type="SAM" id="Phobius"/>
    </source>
</evidence>
<evidence type="ECO:0000313" key="4">
    <source>
        <dbReference type="Proteomes" id="UP001528672"/>
    </source>
</evidence>